<evidence type="ECO:0000313" key="2">
    <source>
        <dbReference type="Proteomes" id="UP000799428"/>
    </source>
</evidence>
<name>A0A6G1JSA5_9PLEO</name>
<dbReference type="EMBL" id="MU005789">
    <property type="protein sequence ID" value="KAF2703101.1"/>
    <property type="molecule type" value="Genomic_DNA"/>
</dbReference>
<sequence>MQQNTPWFWPRMVPIRGRPEFPRHPFHITNHDASFLLVDVLSHECFSNDMIESIESIHTASAWSGVFNHYF</sequence>
<dbReference type="AlphaFoldDB" id="A0A6G1JSA5"/>
<proteinExistence type="predicted"/>
<protein>
    <submittedName>
        <fullName evidence="1">Uncharacterized protein</fullName>
    </submittedName>
</protein>
<gene>
    <name evidence="1" type="ORF">K504DRAFT_183518</name>
</gene>
<keyword evidence="2" id="KW-1185">Reference proteome</keyword>
<dbReference type="Proteomes" id="UP000799428">
    <property type="component" value="Unassembled WGS sequence"/>
</dbReference>
<evidence type="ECO:0000313" key="1">
    <source>
        <dbReference type="EMBL" id="KAF2703101.1"/>
    </source>
</evidence>
<reference evidence="1" key="1">
    <citation type="journal article" date="2020" name="Stud. Mycol.">
        <title>101 Dothideomycetes genomes: a test case for predicting lifestyles and emergence of pathogens.</title>
        <authorList>
            <person name="Haridas S."/>
            <person name="Albert R."/>
            <person name="Binder M."/>
            <person name="Bloem J."/>
            <person name="Labutti K."/>
            <person name="Salamov A."/>
            <person name="Andreopoulos B."/>
            <person name="Baker S."/>
            <person name="Barry K."/>
            <person name="Bills G."/>
            <person name="Bluhm B."/>
            <person name="Cannon C."/>
            <person name="Castanera R."/>
            <person name="Culley D."/>
            <person name="Daum C."/>
            <person name="Ezra D."/>
            <person name="Gonzalez J."/>
            <person name="Henrissat B."/>
            <person name="Kuo A."/>
            <person name="Liang C."/>
            <person name="Lipzen A."/>
            <person name="Lutzoni F."/>
            <person name="Magnuson J."/>
            <person name="Mondo S."/>
            <person name="Nolan M."/>
            <person name="Ohm R."/>
            <person name="Pangilinan J."/>
            <person name="Park H.-J."/>
            <person name="Ramirez L."/>
            <person name="Alfaro M."/>
            <person name="Sun H."/>
            <person name="Tritt A."/>
            <person name="Yoshinaga Y."/>
            <person name="Zwiers L.-H."/>
            <person name="Turgeon B."/>
            <person name="Goodwin S."/>
            <person name="Spatafora J."/>
            <person name="Crous P."/>
            <person name="Grigoriev I."/>
        </authorList>
    </citation>
    <scope>NUCLEOTIDE SEQUENCE</scope>
    <source>
        <strain evidence="1">CBS 279.74</strain>
    </source>
</reference>
<organism evidence="1 2">
    <name type="scientific">Pleomassaria siparia CBS 279.74</name>
    <dbReference type="NCBI Taxonomy" id="1314801"/>
    <lineage>
        <taxon>Eukaryota</taxon>
        <taxon>Fungi</taxon>
        <taxon>Dikarya</taxon>
        <taxon>Ascomycota</taxon>
        <taxon>Pezizomycotina</taxon>
        <taxon>Dothideomycetes</taxon>
        <taxon>Pleosporomycetidae</taxon>
        <taxon>Pleosporales</taxon>
        <taxon>Pleomassariaceae</taxon>
        <taxon>Pleomassaria</taxon>
    </lineage>
</organism>
<accession>A0A6G1JSA5</accession>